<gene>
    <name evidence="2" type="ORF">ACFP1K_07585</name>
</gene>
<reference evidence="3" key="1">
    <citation type="journal article" date="2019" name="Int. J. Syst. Evol. Microbiol.">
        <title>The Global Catalogue of Microorganisms (GCM) 10K type strain sequencing project: providing services to taxonomists for standard genome sequencing and annotation.</title>
        <authorList>
            <consortium name="The Broad Institute Genomics Platform"/>
            <consortium name="The Broad Institute Genome Sequencing Center for Infectious Disease"/>
            <person name="Wu L."/>
            <person name="Ma J."/>
        </authorList>
    </citation>
    <scope>NUCLEOTIDE SEQUENCE [LARGE SCALE GENOMIC DNA]</scope>
    <source>
        <strain evidence="3">JCM 30346</strain>
    </source>
</reference>
<evidence type="ECO:0000313" key="2">
    <source>
        <dbReference type="EMBL" id="MFC6081018.1"/>
    </source>
</evidence>
<dbReference type="RefSeq" id="WP_380748413.1">
    <property type="nucleotide sequence ID" value="NZ_JBHSRF010000007.1"/>
</dbReference>
<feature type="region of interest" description="Disordered" evidence="1">
    <location>
        <begin position="111"/>
        <end position="131"/>
    </location>
</feature>
<accession>A0ABW1NDP4</accession>
<organism evidence="2 3">
    <name type="scientific">Sphaerisporangium aureirubrum</name>
    <dbReference type="NCBI Taxonomy" id="1544736"/>
    <lineage>
        <taxon>Bacteria</taxon>
        <taxon>Bacillati</taxon>
        <taxon>Actinomycetota</taxon>
        <taxon>Actinomycetes</taxon>
        <taxon>Streptosporangiales</taxon>
        <taxon>Streptosporangiaceae</taxon>
        <taxon>Sphaerisporangium</taxon>
    </lineage>
</organism>
<keyword evidence="3" id="KW-1185">Reference proteome</keyword>
<dbReference type="Proteomes" id="UP001596137">
    <property type="component" value="Unassembled WGS sequence"/>
</dbReference>
<evidence type="ECO:0000313" key="3">
    <source>
        <dbReference type="Proteomes" id="UP001596137"/>
    </source>
</evidence>
<evidence type="ECO:0000256" key="1">
    <source>
        <dbReference type="SAM" id="MobiDB-lite"/>
    </source>
</evidence>
<proteinExistence type="predicted"/>
<sequence length="131" mass="14503">MTPQPRNDARLWAGFISMLRAAHAPAPEVEAIARRLVAAVRADRDPDLRTWAPGKDIPTSVTAVYDLDGDIWERPSTGPEDLRRWRMRNHDPEQHETAAGGAHTTTALLSEYGPLTELTSQAQPATTKDRP</sequence>
<dbReference type="EMBL" id="JBHSRF010000007">
    <property type="protein sequence ID" value="MFC6081018.1"/>
    <property type="molecule type" value="Genomic_DNA"/>
</dbReference>
<protein>
    <submittedName>
        <fullName evidence="2">Uncharacterized protein</fullName>
    </submittedName>
</protein>
<name>A0ABW1NDP4_9ACTN</name>
<feature type="compositionally biased region" description="Polar residues" evidence="1">
    <location>
        <begin position="117"/>
        <end position="131"/>
    </location>
</feature>
<comment type="caution">
    <text evidence="2">The sequence shown here is derived from an EMBL/GenBank/DDBJ whole genome shotgun (WGS) entry which is preliminary data.</text>
</comment>